<evidence type="ECO:0000256" key="3">
    <source>
        <dbReference type="ARBA" id="ARBA00022827"/>
    </source>
</evidence>
<dbReference type="Proteomes" id="UP000221734">
    <property type="component" value="Chromosome Kuenenia_stuttgartiensis_MBR1"/>
</dbReference>
<proteinExistence type="inferred from homology"/>
<dbReference type="Pfam" id="PF02852">
    <property type="entry name" value="Pyr_redox_dim"/>
    <property type="match status" value="1"/>
</dbReference>
<name>A0A2C9CH97_KUEST</name>
<keyword evidence="14" id="KW-1185">Reference proteome</keyword>
<evidence type="ECO:0000256" key="8">
    <source>
        <dbReference type="PIRSR" id="PIRSR000350-3"/>
    </source>
</evidence>
<dbReference type="EMBL" id="LT934425">
    <property type="protein sequence ID" value="SOH05066.1"/>
    <property type="molecule type" value="Genomic_DNA"/>
</dbReference>
<dbReference type="PANTHER" id="PTHR43014:SF2">
    <property type="entry name" value="MERCURIC REDUCTASE"/>
    <property type="match status" value="1"/>
</dbReference>
<evidence type="ECO:0000256" key="6">
    <source>
        <dbReference type="ARBA" id="ARBA00023157"/>
    </source>
</evidence>
<sequence length="472" mass="51447">MRYDYHIIVIGAGSGGLVVASGAASLGARVALIEAEKMGGDCLNAGCVPSKTFLKSAHIAKAIRDASMYGLTADLKKVDITTVMDRVNKVIREIEPHDSRERYEGLGVDVILGFGELQDRHTVKIGNETITGKYIVIATGSEPAVPPIHGLNEVNYQTNRTIFHLKELPGHLIVLGSGPIGIELGQGFRHLGSQVTIINRSPGLFKKDDPEVGPLMEKQLKDDGIELLLGIVYREVRQDSDVISVEIEHEGKGRIITGDQLLVATGRLPATKNLGLDKVGVRVDEKGYIVTDKKQKTSVKNIYACGDVTGHYQFTHMAGYQAGIIIRNIIFKLCAKVDYSAVPWTTYTKPEVAHVGYTEPMARKTGTYKSSLKVDLCAIDRAKAEDDRVGFLKLNLGKKGRIIGATLVGEKAGEMIPAITIAIKQKLTAGIFMNMIFSYPTESEILKSASLEAAKQSLKPWMKKVIRAVLLR</sequence>
<keyword evidence="4" id="KW-0521">NADP</keyword>
<dbReference type="Gene3D" id="3.50.50.60">
    <property type="entry name" value="FAD/NAD(P)-binding domain"/>
    <property type="match status" value="2"/>
</dbReference>
<dbReference type="Gene3D" id="3.30.390.30">
    <property type="match status" value="1"/>
</dbReference>
<keyword evidence="5 10" id="KW-0560">Oxidoreductase</keyword>
<evidence type="ECO:0000256" key="1">
    <source>
        <dbReference type="ARBA" id="ARBA00007532"/>
    </source>
</evidence>
<dbReference type="AlphaFoldDB" id="A0A2C9CH97"/>
<feature type="binding site" evidence="8">
    <location>
        <position position="115"/>
    </location>
    <ligand>
        <name>FAD</name>
        <dbReference type="ChEBI" id="CHEBI:57692"/>
    </ligand>
</feature>
<feature type="binding site" evidence="8">
    <location>
        <position position="266"/>
    </location>
    <ligand>
        <name>NAD(+)</name>
        <dbReference type="ChEBI" id="CHEBI:57540"/>
    </ligand>
</feature>
<dbReference type="GO" id="GO:0016668">
    <property type="term" value="F:oxidoreductase activity, acting on a sulfur group of donors, NAD(P) as acceptor"/>
    <property type="evidence" value="ECO:0007669"/>
    <property type="project" value="InterPro"/>
</dbReference>
<dbReference type="GO" id="GO:0050660">
    <property type="term" value="F:flavin adenine dinucleotide binding"/>
    <property type="evidence" value="ECO:0007669"/>
    <property type="project" value="TreeGrafter"/>
</dbReference>
<keyword evidence="2 10" id="KW-0285">Flavoprotein</keyword>
<gene>
    <name evidence="13" type="ORF">KSMBR1_2579</name>
</gene>
<dbReference type="PROSITE" id="PS00076">
    <property type="entry name" value="PYRIDINE_REDOX_1"/>
    <property type="match status" value="1"/>
</dbReference>
<keyword evidence="8" id="KW-0520">NAD</keyword>
<dbReference type="RefSeq" id="WP_099325706.1">
    <property type="nucleotide sequence ID" value="NZ_LT934425.1"/>
</dbReference>
<evidence type="ECO:0000313" key="13">
    <source>
        <dbReference type="EMBL" id="SOH05066.1"/>
    </source>
</evidence>
<dbReference type="KEGG" id="kst:KSMBR1_2579"/>
<organism evidence="13 14">
    <name type="scientific">Kuenenia stuttgartiensis</name>
    <dbReference type="NCBI Taxonomy" id="174633"/>
    <lineage>
        <taxon>Bacteria</taxon>
        <taxon>Pseudomonadati</taxon>
        <taxon>Planctomycetota</taxon>
        <taxon>Candidatus Brocadiia</taxon>
        <taxon>Candidatus Brocadiales</taxon>
        <taxon>Candidatus Brocadiaceae</taxon>
        <taxon>Candidatus Kuenenia</taxon>
    </lineage>
</organism>
<keyword evidence="3 8" id="KW-0274">FAD</keyword>
<evidence type="ECO:0000256" key="10">
    <source>
        <dbReference type="RuleBase" id="RU003691"/>
    </source>
</evidence>
<dbReference type="OrthoDB" id="230580at2"/>
<dbReference type="InterPro" id="IPR004099">
    <property type="entry name" value="Pyr_nucl-diS_OxRdtase_dimer"/>
</dbReference>
<reference evidence="14" key="1">
    <citation type="submission" date="2017-10" db="EMBL/GenBank/DDBJ databases">
        <authorList>
            <person name="Frank J."/>
        </authorList>
    </citation>
    <scope>NUCLEOTIDE SEQUENCE [LARGE SCALE GENOMIC DNA]</scope>
</reference>
<dbReference type="PRINTS" id="PR00368">
    <property type="entry name" value="FADPNR"/>
</dbReference>
<feature type="binding site" evidence="8">
    <location>
        <position position="51"/>
    </location>
    <ligand>
        <name>FAD</name>
        <dbReference type="ChEBI" id="CHEBI:57692"/>
    </ligand>
</feature>
<comment type="cofactor">
    <cofactor evidence="8">
        <name>FAD</name>
        <dbReference type="ChEBI" id="CHEBI:57692"/>
    </cofactor>
    <text evidence="8">Binds 1 FAD per subunit.</text>
</comment>
<keyword evidence="6" id="KW-1015">Disulfide bond</keyword>
<evidence type="ECO:0000256" key="5">
    <source>
        <dbReference type="ARBA" id="ARBA00023002"/>
    </source>
</evidence>
<evidence type="ECO:0008006" key="15">
    <source>
        <dbReference type="Google" id="ProtNLM"/>
    </source>
</evidence>
<feature type="binding site" evidence="8">
    <location>
        <begin position="176"/>
        <end position="183"/>
    </location>
    <ligand>
        <name>NAD(+)</name>
        <dbReference type="ChEBI" id="CHEBI:57540"/>
    </ligand>
</feature>
<evidence type="ECO:0000256" key="2">
    <source>
        <dbReference type="ARBA" id="ARBA00022630"/>
    </source>
</evidence>
<dbReference type="Pfam" id="PF07992">
    <property type="entry name" value="Pyr_redox_2"/>
    <property type="match status" value="1"/>
</dbReference>
<dbReference type="GO" id="GO:0003955">
    <property type="term" value="F:NAD(P)H dehydrogenase (quinone) activity"/>
    <property type="evidence" value="ECO:0007669"/>
    <property type="project" value="TreeGrafter"/>
</dbReference>
<feature type="binding site" evidence="8">
    <location>
        <position position="307"/>
    </location>
    <ligand>
        <name>FAD</name>
        <dbReference type="ChEBI" id="CHEBI:57692"/>
    </ligand>
</feature>
<accession>A0A2C9CH97</accession>
<dbReference type="PANTHER" id="PTHR43014">
    <property type="entry name" value="MERCURIC REDUCTASE"/>
    <property type="match status" value="1"/>
</dbReference>
<dbReference type="PRINTS" id="PR00411">
    <property type="entry name" value="PNDRDTASEI"/>
</dbReference>
<dbReference type="InterPro" id="IPR001100">
    <property type="entry name" value="Pyr_nuc-diS_OxRdtase"/>
</dbReference>
<evidence type="ECO:0000259" key="11">
    <source>
        <dbReference type="Pfam" id="PF02852"/>
    </source>
</evidence>
<dbReference type="SUPFAM" id="SSF51905">
    <property type="entry name" value="FAD/NAD(P)-binding domain"/>
    <property type="match status" value="1"/>
</dbReference>
<comment type="similarity">
    <text evidence="1 10">Belongs to the class-I pyridine nucleotide-disulfide oxidoreductase family.</text>
</comment>
<feature type="domain" description="Pyridine nucleotide-disulphide oxidoreductase dimerisation" evidence="11">
    <location>
        <begin position="342"/>
        <end position="449"/>
    </location>
</feature>
<evidence type="ECO:0000256" key="7">
    <source>
        <dbReference type="ARBA" id="ARBA00023284"/>
    </source>
</evidence>
<feature type="domain" description="FAD/NAD(P)-binding" evidence="12">
    <location>
        <begin position="5"/>
        <end position="322"/>
    </location>
</feature>
<keyword evidence="8" id="KW-0547">Nucleotide-binding</keyword>
<evidence type="ECO:0000256" key="4">
    <source>
        <dbReference type="ARBA" id="ARBA00022857"/>
    </source>
</evidence>
<evidence type="ECO:0000313" key="14">
    <source>
        <dbReference type="Proteomes" id="UP000221734"/>
    </source>
</evidence>
<feature type="binding site" evidence="8">
    <location>
        <begin position="139"/>
        <end position="141"/>
    </location>
    <ligand>
        <name>FAD</name>
        <dbReference type="ChEBI" id="CHEBI:57692"/>
    </ligand>
</feature>
<evidence type="ECO:0000256" key="9">
    <source>
        <dbReference type="PIRSR" id="PIRSR000350-4"/>
    </source>
</evidence>
<keyword evidence="7 10" id="KW-0676">Redox-active center</keyword>
<evidence type="ECO:0000259" key="12">
    <source>
        <dbReference type="Pfam" id="PF07992"/>
    </source>
</evidence>
<dbReference type="InterPro" id="IPR016156">
    <property type="entry name" value="FAD/NAD-linked_Rdtase_dimer_sf"/>
</dbReference>
<dbReference type="InterPro" id="IPR036188">
    <property type="entry name" value="FAD/NAD-bd_sf"/>
</dbReference>
<dbReference type="FunFam" id="3.30.390.30:FF:000001">
    <property type="entry name" value="Dihydrolipoyl dehydrogenase"/>
    <property type="match status" value="1"/>
</dbReference>
<protein>
    <recommendedName>
        <fullName evidence="15">Mercuric reductase</fullName>
    </recommendedName>
</protein>
<dbReference type="InterPro" id="IPR023753">
    <property type="entry name" value="FAD/NAD-binding_dom"/>
</dbReference>
<feature type="disulfide bond" description="Redox-active" evidence="9">
    <location>
        <begin position="42"/>
        <end position="47"/>
    </location>
</feature>
<dbReference type="SUPFAM" id="SSF55424">
    <property type="entry name" value="FAD/NAD-linked reductases, dimerisation (C-terminal) domain"/>
    <property type="match status" value="1"/>
</dbReference>
<dbReference type="PIRSF" id="PIRSF000350">
    <property type="entry name" value="Mercury_reductase_MerA"/>
    <property type="match status" value="1"/>
</dbReference>
<dbReference type="InterPro" id="IPR012999">
    <property type="entry name" value="Pyr_OxRdtase_I_AS"/>
</dbReference>